<dbReference type="PANTHER" id="PTHR38340:SF1">
    <property type="entry name" value="S-LAYER PROTEIN"/>
    <property type="match status" value="1"/>
</dbReference>
<keyword evidence="2" id="KW-0964">Secreted</keyword>
<name>A0A2N0H2Y9_9SPHN</name>
<dbReference type="AlphaFoldDB" id="A0A2N0H2Y9"/>
<sequence length="993" mass="103168">MAQFWHNFAWWYSLPITITDTSGNDAISGTDGADHISGNSGDDEIAGLGGDDYLEGGNEIDTLYGGAGNDMLDPGRDQDTVYGGPDDDYYLIYGAEAAAQDTLIEAANEGFDWIRSSQDGYGLPFNFEGLFLHIDGGGGLAYDGSGNELDNVIVGQGLANHIFGLGGNDLLLGEGGNDWLDGGSGSDWLEGGLGSDWFVGSTGNDVMLGDGGSDTFDLRAVTFVAGQSVLIDGAGSTGDPASPDVDTLVLTGRATDWTFTTTFEDGVQPTRTVLTNNLTGTLLYTQHLEALSFTAPVNNLVNLYQGNLVLELIRLAGESYGALETLDHLAEPLASTGTFAAWAAAGVAAEATQLRHWHALSALELGIPAAYTHPQTGLQYSLTNGHYQAIYPSPVGIVDTSEANALVLIGVVNGVTTLALAFRGTDQFADFADYPDFTLDHYAKFKPLIDAIDAYVADPANGIQQVLVSGHSLGAGMVQEFMSDHAGSLYQAVTIGSPGSDNNDGIEDDPRIVNFAHTSDAVAMIAPALSQAAPILSAWLLLQGQVTLAAIIGKIQPKDRDGSDVYVNSDIATFPGITEHAWTNYLASVTTILERAVTGPFSLHPFAAALRAELVYSGDDVQIAIGQPGSSKITSWTGDNFVLGSSAADSIEWSGVTPLGEYRVIDAGLGSDELILPGLKASWGWDNLGGHYALSFLGLDVGELWNVEKLVFTFFSDEELQQAKTAFAAAEPAPVIPVVYLNGQAASVQQAVPGASVLNVDPDVDYVETGNSTLMVNGSADNDIIMLGGGNQTIDGGAGNDVVNAVNAASGGVFAVTGGGGDDLVIGSGGARMKAVFSGNAADYGADERGDGGIILTDLRPGSPDGEDTLLQVVTLRFADGDITAAQFLAERVPVLLQGTDDDDALIPARDGTVIAIGLAGDDSLEGGARADLLDGGTGADHLYGHAGDDMYLVNQLADTVFEGDGEGTDTVTASGNFYLYANIENLVQAAGA</sequence>
<dbReference type="Proteomes" id="UP000232587">
    <property type="component" value="Unassembled WGS sequence"/>
</dbReference>
<dbReference type="PRINTS" id="PR00313">
    <property type="entry name" value="CABNDNGRPT"/>
</dbReference>
<dbReference type="GO" id="GO:0005509">
    <property type="term" value="F:calcium ion binding"/>
    <property type="evidence" value="ECO:0007669"/>
    <property type="project" value="InterPro"/>
</dbReference>
<dbReference type="InterPro" id="IPR001343">
    <property type="entry name" value="Hemolysn_Ca-bd"/>
</dbReference>
<organism evidence="3 4">
    <name type="scientific">Novosphingobium kunmingense</name>
    <dbReference type="NCBI Taxonomy" id="1211806"/>
    <lineage>
        <taxon>Bacteria</taxon>
        <taxon>Pseudomonadati</taxon>
        <taxon>Pseudomonadota</taxon>
        <taxon>Alphaproteobacteria</taxon>
        <taxon>Sphingomonadales</taxon>
        <taxon>Sphingomonadaceae</taxon>
        <taxon>Novosphingobium</taxon>
    </lineage>
</organism>
<reference evidence="3 4" key="1">
    <citation type="submission" date="2017-11" db="EMBL/GenBank/DDBJ databases">
        <title>Genomic Encyclopedia of Type Strains, Phase III (KMG-III): the genomes of soil and plant-associated and newly described type strains.</title>
        <authorList>
            <person name="Whitman W."/>
        </authorList>
    </citation>
    <scope>NUCLEOTIDE SEQUENCE [LARGE SCALE GENOMIC DNA]</scope>
    <source>
        <strain evidence="3 4">CGMCC 1.12274</strain>
    </source>
</reference>
<proteinExistence type="predicted"/>
<dbReference type="PANTHER" id="PTHR38340">
    <property type="entry name" value="S-LAYER PROTEIN"/>
    <property type="match status" value="1"/>
</dbReference>
<evidence type="ECO:0000313" key="3">
    <source>
        <dbReference type="EMBL" id="PKB13279.1"/>
    </source>
</evidence>
<keyword evidence="4" id="KW-1185">Reference proteome</keyword>
<comment type="subcellular location">
    <subcellularLocation>
        <location evidence="1">Secreted</location>
    </subcellularLocation>
</comment>
<dbReference type="Pfam" id="PF00353">
    <property type="entry name" value="HemolysinCabind"/>
    <property type="match status" value="5"/>
</dbReference>
<evidence type="ECO:0000256" key="2">
    <source>
        <dbReference type="ARBA" id="ARBA00022525"/>
    </source>
</evidence>
<dbReference type="SUPFAM" id="SSF53474">
    <property type="entry name" value="alpha/beta-Hydrolases"/>
    <property type="match status" value="1"/>
</dbReference>
<dbReference type="Gene3D" id="3.40.50.1820">
    <property type="entry name" value="alpha/beta hydrolase"/>
    <property type="match status" value="1"/>
</dbReference>
<dbReference type="InterPro" id="IPR011049">
    <property type="entry name" value="Serralysin-like_metalloprot_C"/>
</dbReference>
<dbReference type="InterPro" id="IPR029058">
    <property type="entry name" value="AB_hydrolase_fold"/>
</dbReference>
<comment type="caution">
    <text evidence="3">The sequence shown here is derived from an EMBL/GenBank/DDBJ whole genome shotgun (WGS) entry which is preliminary data.</text>
</comment>
<feature type="non-terminal residue" evidence="3">
    <location>
        <position position="993"/>
    </location>
</feature>
<dbReference type="Gene3D" id="2.150.10.10">
    <property type="entry name" value="Serralysin-like metalloprotease, C-terminal"/>
    <property type="match status" value="3"/>
</dbReference>
<dbReference type="PROSITE" id="PS00330">
    <property type="entry name" value="HEMOLYSIN_CALCIUM"/>
    <property type="match status" value="3"/>
</dbReference>
<dbReference type="SUPFAM" id="SSF51120">
    <property type="entry name" value="beta-Roll"/>
    <property type="match status" value="4"/>
</dbReference>
<evidence type="ECO:0000313" key="4">
    <source>
        <dbReference type="Proteomes" id="UP000232587"/>
    </source>
</evidence>
<dbReference type="InterPro" id="IPR050557">
    <property type="entry name" value="RTX_toxin/Mannuronan_C5-epim"/>
</dbReference>
<dbReference type="InterPro" id="IPR018511">
    <property type="entry name" value="Hemolysin-typ_Ca-bd_CS"/>
</dbReference>
<dbReference type="GO" id="GO:0005576">
    <property type="term" value="C:extracellular region"/>
    <property type="evidence" value="ECO:0007669"/>
    <property type="project" value="UniProtKB-SubCell"/>
</dbReference>
<protein>
    <submittedName>
        <fullName evidence="3">Hemolysin type calcium-binding protein</fullName>
    </submittedName>
</protein>
<gene>
    <name evidence="3" type="ORF">B0I00_3434</name>
</gene>
<dbReference type="EMBL" id="PHUF01000010">
    <property type="protein sequence ID" value="PKB13279.1"/>
    <property type="molecule type" value="Genomic_DNA"/>
</dbReference>
<evidence type="ECO:0000256" key="1">
    <source>
        <dbReference type="ARBA" id="ARBA00004613"/>
    </source>
</evidence>
<accession>A0A2N0H2Y9</accession>